<name>A0AA36J125_9DINO</name>
<dbReference type="Gene3D" id="3.90.1150.10">
    <property type="entry name" value="Aspartate Aminotransferase, domain 1"/>
    <property type="match status" value="1"/>
</dbReference>
<keyword evidence="4" id="KW-0648">Protein biosynthesis</keyword>
<evidence type="ECO:0000256" key="4">
    <source>
        <dbReference type="ARBA" id="ARBA00022917"/>
    </source>
</evidence>
<dbReference type="PANTHER" id="PTHR12944:SF2">
    <property type="entry name" value="O-PHOSPHOSERYL-TRNA(SEC) SELENIUM TRANSFERASE"/>
    <property type="match status" value="1"/>
</dbReference>
<dbReference type="EMBL" id="CAUJNA010003273">
    <property type="protein sequence ID" value="CAJ1397652.1"/>
    <property type="molecule type" value="Genomic_DNA"/>
</dbReference>
<dbReference type="InterPro" id="IPR015422">
    <property type="entry name" value="PyrdxlP-dep_Trfase_small"/>
</dbReference>
<dbReference type="Pfam" id="PF05889">
    <property type="entry name" value="SepSecS"/>
    <property type="match status" value="1"/>
</dbReference>
<dbReference type="GO" id="GO:0001717">
    <property type="term" value="P:conversion of seryl-tRNAsec to selenocys-tRNAsec"/>
    <property type="evidence" value="ECO:0007669"/>
    <property type="project" value="InterPro"/>
</dbReference>
<dbReference type="AlphaFoldDB" id="A0AA36J125"/>
<evidence type="ECO:0008006" key="8">
    <source>
        <dbReference type="Google" id="ProtNLM"/>
    </source>
</evidence>
<dbReference type="PANTHER" id="PTHR12944">
    <property type="entry name" value="SOLUBLE LIVER ANTIGEN/LIVER PANCREAS ANTIGEN"/>
    <property type="match status" value="1"/>
</dbReference>
<keyword evidence="7" id="KW-1185">Reference proteome</keyword>
<dbReference type="GO" id="GO:0000049">
    <property type="term" value="F:tRNA binding"/>
    <property type="evidence" value="ECO:0007669"/>
    <property type="project" value="TreeGrafter"/>
</dbReference>
<keyword evidence="3" id="KW-0663">Pyridoxal phosphate</keyword>
<keyword evidence="2" id="KW-0808">Transferase</keyword>
<proteinExistence type="predicted"/>
<accession>A0AA36J125</accession>
<reference evidence="6" key="1">
    <citation type="submission" date="2023-08" db="EMBL/GenBank/DDBJ databases">
        <authorList>
            <person name="Chen Y."/>
            <person name="Shah S."/>
            <person name="Dougan E. K."/>
            <person name="Thang M."/>
            <person name="Chan C."/>
        </authorList>
    </citation>
    <scope>NUCLEOTIDE SEQUENCE</scope>
</reference>
<dbReference type="GO" id="GO:0098621">
    <property type="term" value="F:O-phosphoseryl-tRNA(Sec) selenium transferase activity"/>
    <property type="evidence" value="ECO:0007669"/>
    <property type="project" value="InterPro"/>
</dbReference>
<comment type="cofactor">
    <cofactor evidence="1">
        <name>pyridoxal 5'-phosphate</name>
        <dbReference type="ChEBI" id="CHEBI:597326"/>
    </cofactor>
</comment>
<dbReference type="InterPro" id="IPR019872">
    <property type="entry name" value="Sec-tRNA_Se_transferase"/>
</dbReference>
<evidence type="ECO:0000256" key="3">
    <source>
        <dbReference type="ARBA" id="ARBA00022898"/>
    </source>
</evidence>
<dbReference type="InterPro" id="IPR008829">
    <property type="entry name" value="SepSecS/SepCysS"/>
</dbReference>
<organism evidence="6 7">
    <name type="scientific">Effrenium voratum</name>
    <dbReference type="NCBI Taxonomy" id="2562239"/>
    <lineage>
        <taxon>Eukaryota</taxon>
        <taxon>Sar</taxon>
        <taxon>Alveolata</taxon>
        <taxon>Dinophyceae</taxon>
        <taxon>Suessiales</taxon>
        <taxon>Symbiodiniaceae</taxon>
        <taxon>Effrenium</taxon>
    </lineage>
</organism>
<dbReference type="Proteomes" id="UP001178507">
    <property type="component" value="Unassembled WGS sequence"/>
</dbReference>
<evidence type="ECO:0000313" key="7">
    <source>
        <dbReference type="Proteomes" id="UP001178507"/>
    </source>
</evidence>
<sequence length="160" mass="17672">MGIRKVPMDTTPSSKFKDRSLHVGWALARRWDSARSQPEAADDMDHLTFLGSALFTRRVSGPRVVLCTPRPGSPEPTDAPAPSETVKVKGKYCKVIDGHAFECYGAHTDFYPCCYLTAACAIGASRKEMESFVERLEFAVQDYKNGAGRKEKEKKPVLGS</sequence>
<comment type="caution">
    <text evidence="6">The sequence shown here is derived from an EMBL/GenBank/DDBJ whole genome shotgun (WGS) entry which is preliminary data.</text>
</comment>
<evidence type="ECO:0000256" key="1">
    <source>
        <dbReference type="ARBA" id="ARBA00001933"/>
    </source>
</evidence>
<evidence type="ECO:0000313" key="6">
    <source>
        <dbReference type="EMBL" id="CAJ1397652.1"/>
    </source>
</evidence>
<keyword evidence="5" id="KW-0711">Selenium</keyword>
<evidence type="ECO:0000256" key="5">
    <source>
        <dbReference type="ARBA" id="ARBA00023266"/>
    </source>
</evidence>
<protein>
    <recommendedName>
        <fullName evidence="8">Selenocysteine synthase</fullName>
    </recommendedName>
</protein>
<gene>
    <name evidence="6" type="ORF">EVOR1521_LOCUS21624</name>
</gene>
<dbReference type="GO" id="GO:0001514">
    <property type="term" value="P:selenocysteine incorporation"/>
    <property type="evidence" value="ECO:0007669"/>
    <property type="project" value="TreeGrafter"/>
</dbReference>
<evidence type="ECO:0000256" key="2">
    <source>
        <dbReference type="ARBA" id="ARBA00022679"/>
    </source>
</evidence>